<dbReference type="Gene3D" id="3.40.50.1000">
    <property type="entry name" value="HAD superfamily/HAD-like"/>
    <property type="match status" value="1"/>
</dbReference>
<dbReference type="InterPro" id="IPR036412">
    <property type="entry name" value="HAD-like_sf"/>
</dbReference>
<keyword evidence="5" id="KW-1185">Reference proteome</keyword>
<comment type="caution">
    <text evidence="4">The sequence shown here is derived from an EMBL/GenBank/DDBJ whole genome shotgun (WGS) entry which is preliminary data.</text>
</comment>
<dbReference type="InterPro" id="IPR050582">
    <property type="entry name" value="HAD-like_SerB"/>
</dbReference>
<dbReference type="SUPFAM" id="SSF56784">
    <property type="entry name" value="HAD-like"/>
    <property type="match status" value="1"/>
</dbReference>
<dbReference type="GO" id="GO:0016787">
    <property type="term" value="F:hydrolase activity"/>
    <property type="evidence" value="ECO:0007669"/>
    <property type="project" value="UniProtKB-KW"/>
</dbReference>
<protein>
    <submittedName>
        <fullName evidence="4">HAD-IB family hydrolase</fullName>
    </submittedName>
</protein>
<organism evidence="4 5">
    <name type="scientific">Azohydromonas caseinilytica</name>
    <dbReference type="NCBI Taxonomy" id="2728836"/>
    <lineage>
        <taxon>Bacteria</taxon>
        <taxon>Pseudomonadati</taxon>
        <taxon>Pseudomonadota</taxon>
        <taxon>Betaproteobacteria</taxon>
        <taxon>Burkholderiales</taxon>
        <taxon>Sphaerotilaceae</taxon>
        <taxon>Azohydromonas</taxon>
    </lineage>
</organism>
<evidence type="ECO:0000256" key="1">
    <source>
        <dbReference type="ARBA" id="ARBA00022723"/>
    </source>
</evidence>
<keyword evidence="1" id="KW-0479">Metal-binding</keyword>
<dbReference type="RefSeq" id="WP_169160745.1">
    <property type="nucleotide sequence ID" value="NZ_JABBFW010000007.1"/>
</dbReference>
<dbReference type="AlphaFoldDB" id="A0A848F8F7"/>
<reference evidence="4 5" key="1">
    <citation type="submission" date="2020-04" db="EMBL/GenBank/DDBJ databases">
        <title>Azohydromonas sp. isolated from soil.</title>
        <authorList>
            <person name="Dahal R.H."/>
        </authorList>
    </citation>
    <scope>NUCLEOTIDE SEQUENCE [LARGE SCALE GENOMIC DNA]</scope>
    <source>
        <strain evidence="4 5">G-1-1-14</strain>
    </source>
</reference>
<dbReference type="InterPro" id="IPR006385">
    <property type="entry name" value="HAD_hydro_SerB1"/>
</dbReference>
<evidence type="ECO:0000313" key="4">
    <source>
        <dbReference type="EMBL" id="NML15844.1"/>
    </source>
</evidence>
<accession>A0A848F8F7</accession>
<dbReference type="PANTHER" id="PTHR43344:SF13">
    <property type="entry name" value="PHOSPHATASE RV3661-RELATED"/>
    <property type="match status" value="1"/>
</dbReference>
<dbReference type="NCBIfam" id="TIGR01488">
    <property type="entry name" value="HAD-SF-IB"/>
    <property type="match status" value="1"/>
</dbReference>
<sequence length="226" mass="25317">MARSQRLALFDLDHTLIPFDSGREWLLFLVERGAVDAAVERRYLESCRSYVSGRCGIEVLHRAVVTPVGHTAEAQIARWSREFEAEMARRVPRSTLALVASHRDAGDRCAIVTTTTRLVAEPFARIFGVPHLLATEPRRVGGWLTGDIEGHACHREHKVTHVQRWLAAEGLMLKDFERSWFYSDAAGDLPLLQAVTDPVAVRPDDRLRAVAQERGWPVLGTADVAF</sequence>
<dbReference type="Gene3D" id="1.20.1440.100">
    <property type="entry name" value="SG protein - dephosphorylation function"/>
    <property type="match status" value="1"/>
</dbReference>
<dbReference type="Proteomes" id="UP000574067">
    <property type="component" value="Unassembled WGS sequence"/>
</dbReference>
<dbReference type="InterPro" id="IPR023214">
    <property type="entry name" value="HAD_sf"/>
</dbReference>
<name>A0A848F8F7_9BURK</name>
<proteinExistence type="predicted"/>
<evidence type="ECO:0000313" key="5">
    <source>
        <dbReference type="Proteomes" id="UP000574067"/>
    </source>
</evidence>
<keyword evidence="2 4" id="KW-0378">Hydrolase</keyword>
<gene>
    <name evidence="4" type="ORF">HHL10_12760</name>
</gene>
<dbReference type="NCBIfam" id="TIGR01490">
    <property type="entry name" value="HAD-SF-IB-hyp1"/>
    <property type="match status" value="1"/>
</dbReference>
<dbReference type="Pfam" id="PF12710">
    <property type="entry name" value="HAD"/>
    <property type="match status" value="1"/>
</dbReference>
<dbReference type="GO" id="GO:0046872">
    <property type="term" value="F:metal ion binding"/>
    <property type="evidence" value="ECO:0007669"/>
    <property type="project" value="UniProtKB-KW"/>
</dbReference>
<keyword evidence="3" id="KW-0460">Magnesium</keyword>
<dbReference type="PANTHER" id="PTHR43344">
    <property type="entry name" value="PHOSPHOSERINE PHOSPHATASE"/>
    <property type="match status" value="1"/>
</dbReference>
<dbReference type="EMBL" id="JABBFW010000007">
    <property type="protein sequence ID" value="NML15844.1"/>
    <property type="molecule type" value="Genomic_DNA"/>
</dbReference>
<evidence type="ECO:0000256" key="3">
    <source>
        <dbReference type="ARBA" id="ARBA00022842"/>
    </source>
</evidence>
<evidence type="ECO:0000256" key="2">
    <source>
        <dbReference type="ARBA" id="ARBA00022801"/>
    </source>
</evidence>